<keyword evidence="2" id="KW-1185">Reference proteome</keyword>
<comment type="caution">
    <text evidence="1">The sequence shown here is derived from an EMBL/GenBank/DDBJ whole genome shotgun (WGS) entry which is preliminary data.</text>
</comment>
<reference evidence="1" key="1">
    <citation type="journal article" date="2021" name="Environ. Microbiol.">
        <title>Gene family expansions and transcriptome signatures uncover fungal adaptations to wood decay.</title>
        <authorList>
            <person name="Hage H."/>
            <person name="Miyauchi S."/>
            <person name="Viragh M."/>
            <person name="Drula E."/>
            <person name="Min B."/>
            <person name="Chaduli D."/>
            <person name="Navarro D."/>
            <person name="Favel A."/>
            <person name="Norest M."/>
            <person name="Lesage-Meessen L."/>
            <person name="Balint B."/>
            <person name="Merenyi Z."/>
            <person name="de Eugenio L."/>
            <person name="Morin E."/>
            <person name="Martinez A.T."/>
            <person name="Baldrian P."/>
            <person name="Stursova M."/>
            <person name="Martinez M.J."/>
            <person name="Novotny C."/>
            <person name="Magnuson J.K."/>
            <person name="Spatafora J.W."/>
            <person name="Maurice S."/>
            <person name="Pangilinan J."/>
            <person name="Andreopoulos W."/>
            <person name="LaButti K."/>
            <person name="Hundley H."/>
            <person name="Na H."/>
            <person name="Kuo A."/>
            <person name="Barry K."/>
            <person name="Lipzen A."/>
            <person name="Henrissat B."/>
            <person name="Riley R."/>
            <person name="Ahrendt S."/>
            <person name="Nagy L.G."/>
            <person name="Grigoriev I.V."/>
            <person name="Martin F."/>
            <person name="Rosso M.N."/>
        </authorList>
    </citation>
    <scope>NUCLEOTIDE SEQUENCE</scope>
    <source>
        <strain evidence="1">CBS 384.51</strain>
    </source>
</reference>
<dbReference type="Proteomes" id="UP001055072">
    <property type="component" value="Unassembled WGS sequence"/>
</dbReference>
<dbReference type="EMBL" id="MU274912">
    <property type="protein sequence ID" value="KAI0088780.1"/>
    <property type="molecule type" value="Genomic_DNA"/>
</dbReference>
<proteinExistence type="predicted"/>
<accession>A0ACB8U492</accession>
<evidence type="ECO:0000313" key="2">
    <source>
        <dbReference type="Proteomes" id="UP001055072"/>
    </source>
</evidence>
<protein>
    <submittedName>
        <fullName evidence="1">CHAT domain-containing protein</fullName>
    </submittedName>
</protein>
<sequence>MSYRSSSPDSDRESISGDNDVPKEHFVPNDFQLNLPLLVYLRKLGELSFERYQAADSLDDLRMCIHAMRDASYLISDENSEKPSVLVFFARALRTRFERMTFSPDLDEAILSLTQAVVLTSDDVPEKPSRLLLLISGLHARFKLTMDLTDLGDAVKWGTHVLELTPEEHLDRPTRLNSLAVSLQARFERSGGLPDLQEAVRLKTLAVDTTPESHPDMPAQLSNLAISLFLRYQRLGSIADLEQAIKLQMRAVESTPKGHSDRTVMLRSLGRSLRTRLNSAHAKADDLTQARRACLQAMQDTSGHPDWRLRAGLDYVELLSHPSSTSLSNQALLQAYEYIISLVSTMSWLGGNIRKRHEQPVDFATLASNAVTAAIAAGDFVKALEWFEHGRANVTSQALRTGSPLDDLRKHHPQLASDLQHAYQALLDASSPKDPISIDNPRPQIPLEAQAQTTRSFVLGYEALLSQVRELDGFRDSMHHQKIAQLDGACASGPIVAINVNESRCDALVLYHLGKVAHVPLPGFSYDYAKKLRQQLFSVLKSLSSGSRLRNGSTVKEERGAGPRDDPGNDLLHITWLPTGPLVSLPLHAAGVYSNKGTSESIMDFAVSSYAPTLNTLLRPQAARASQSDDQHPKILIASQPDTPGYLPIEGTETEAAFIMSIFGQSTTTLERSDGTVEAVVKAMMTHDWVHFACHGVHDSSDPTNSSFVLHDGKLTLSKLMSSTLPNAELAVISACQTFTGNVDEHQSETAVQLATGMLYAGYKSVISSMWSVHDDSAPTMASVFYQAVAQQLAEGKFKPAHALYEATKALRKEFGEQDFVRWVPFVHYGL</sequence>
<gene>
    <name evidence="1" type="ORF">BDY19DRAFT_906289</name>
</gene>
<name>A0ACB8U492_9APHY</name>
<evidence type="ECO:0000313" key="1">
    <source>
        <dbReference type="EMBL" id="KAI0088780.1"/>
    </source>
</evidence>
<organism evidence="1 2">
    <name type="scientific">Irpex rosettiformis</name>
    <dbReference type="NCBI Taxonomy" id="378272"/>
    <lineage>
        <taxon>Eukaryota</taxon>
        <taxon>Fungi</taxon>
        <taxon>Dikarya</taxon>
        <taxon>Basidiomycota</taxon>
        <taxon>Agaricomycotina</taxon>
        <taxon>Agaricomycetes</taxon>
        <taxon>Polyporales</taxon>
        <taxon>Irpicaceae</taxon>
        <taxon>Irpex</taxon>
    </lineage>
</organism>